<protein>
    <recommendedName>
        <fullName evidence="4">isoleucine--tRNA ligase</fullName>
        <ecNumber evidence="4">6.1.1.5</ecNumber>
    </recommendedName>
</protein>
<evidence type="ECO:0000256" key="2">
    <source>
        <dbReference type="ARBA" id="ARBA00004496"/>
    </source>
</evidence>
<keyword evidence="12" id="KW-0030">Aminoacyl-tRNA synthetase</keyword>
<dbReference type="GO" id="GO:0005524">
    <property type="term" value="F:ATP binding"/>
    <property type="evidence" value="ECO:0007669"/>
    <property type="project" value="UniProtKB-KW"/>
</dbReference>
<evidence type="ECO:0000256" key="9">
    <source>
        <dbReference type="ARBA" id="ARBA00022833"/>
    </source>
</evidence>
<evidence type="ECO:0000313" key="17">
    <source>
        <dbReference type="EMBL" id="CAB4926541.1"/>
    </source>
</evidence>
<evidence type="ECO:0000256" key="8">
    <source>
        <dbReference type="ARBA" id="ARBA00022741"/>
    </source>
</evidence>
<keyword evidence="6" id="KW-0436">Ligase</keyword>
<dbReference type="InterPro" id="IPR014729">
    <property type="entry name" value="Rossmann-like_a/b/a_fold"/>
</dbReference>
<organism evidence="17">
    <name type="scientific">freshwater metagenome</name>
    <dbReference type="NCBI Taxonomy" id="449393"/>
    <lineage>
        <taxon>unclassified sequences</taxon>
        <taxon>metagenomes</taxon>
        <taxon>ecological metagenomes</taxon>
    </lineage>
</organism>
<keyword evidence="5" id="KW-0963">Cytoplasm</keyword>
<evidence type="ECO:0000256" key="11">
    <source>
        <dbReference type="ARBA" id="ARBA00022917"/>
    </source>
</evidence>
<dbReference type="GO" id="GO:0006428">
    <property type="term" value="P:isoleucyl-tRNA aminoacylation"/>
    <property type="evidence" value="ECO:0007669"/>
    <property type="project" value="InterPro"/>
</dbReference>
<dbReference type="CDD" id="cd00818">
    <property type="entry name" value="IleRS_core"/>
    <property type="match status" value="1"/>
</dbReference>
<dbReference type="InterPro" id="IPR023586">
    <property type="entry name" value="Ile-tRNA-ligase_type2"/>
</dbReference>
<dbReference type="FunFam" id="3.40.50.620:FF:000075">
    <property type="entry name" value="Isoleucine--tRNA ligase"/>
    <property type="match status" value="1"/>
</dbReference>
<dbReference type="InterPro" id="IPR013155">
    <property type="entry name" value="M/V/L/I-tRNA-synth_anticd-bd"/>
</dbReference>
<keyword evidence="8" id="KW-0547">Nucleotide-binding</keyword>
<comment type="subunit">
    <text evidence="3">Monomer.</text>
</comment>
<dbReference type="InterPro" id="IPR009080">
    <property type="entry name" value="tRNAsynth_Ia_anticodon-bd"/>
</dbReference>
<evidence type="ECO:0000259" key="16">
    <source>
        <dbReference type="Pfam" id="PF08264"/>
    </source>
</evidence>
<dbReference type="Gene3D" id="3.90.740.10">
    <property type="entry name" value="Valyl/Leucyl/Isoleucyl-tRNA synthetase, editing domain"/>
    <property type="match status" value="1"/>
</dbReference>
<evidence type="ECO:0000256" key="13">
    <source>
        <dbReference type="ARBA" id="ARBA00025217"/>
    </source>
</evidence>
<evidence type="ECO:0000256" key="6">
    <source>
        <dbReference type="ARBA" id="ARBA00022598"/>
    </source>
</evidence>
<keyword evidence="7" id="KW-0479">Metal-binding</keyword>
<keyword evidence="9" id="KW-0862">Zinc</keyword>
<evidence type="ECO:0000256" key="1">
    <source>
        <dbReference type="ARBA" id="ARBA00001947"/>
    </source>
</evidence>
<dbReference type="GO" id="GO:0005737">
    <property type="term" value="C:cytoplasm"/>
    <property type="evidence" value="ECO:0007669"/>
    <property type="project" value="UniProtKB-SubCell"/>
</dbReference>
<keyword evidence="11" id="KW-0648">Protein biosynthesis</keyword>
<evidence type="ECO:0000256" key="14">
    <source>
        <dbReference type="ARBA" id="ARBA00048359"/>
    </source>
</evidence>
<dbReference type="Pfam" id="PF00133">
    <property type="entry name" value="tRNA-synt_1"/>
    <property type="match status" value="1"/>
</dbReference>
<feature type="domain" description="Methionyl/Valyl/Leucyl/Isoleucyl-tRNA synthetase anticodon-binding" evidence="16">
    <location>
        <begin position="721"/>
        <end position="865"/>
    </location>
</feature>
<feature type="domain" description="Aminoacyl-tRNA synthetase class Ia" evidence="15">
    <location>
        <begin position="55"/>
        <end position="665"/>
    </location>
</feature>
<dbReference type="PANTHER" id="PTHR42780:SF1">
    <property type="entry name" value="ISOLEUCINE--TRNA LIGASE, CYTOPLASMIC"/>
    <property type="match status" value="1"/>
</dbReference>
<dbReference type="GO" id="GO:0004822">
    <property type="term" value="F:isoleucine-tRNA ligase activity"/>
    <property type="evidence" value="ECO:0007669"/>
    <property type="project" value="UniProtKB-EC"/>
</dbReference>
<dbReference type="HAMAP" id="MF_02003">
    <property type="entry name" value="Ile_tRNA_synth_type2"/>
    <property type="match status" value="1"/>
</dbReference>
<comment type="catalytic activity">
    <reaction evidence="14">
        <text>tRNA(Ile) + L-isoleucine + ATP = L-isoleucyl-tRNA(Ile) + AMP + diphosphate</text>
        <dbReference type="Rhea" id="RHEA:11060"/>
        <dbReference type="Rhea" id="RHEA-COMP:9666"/>
        <dbReference type="Rhea" id="RHEA-COMP:9695"/>
        <dbReference type="ChEBI" id="CHEBI:30616"/>
        <dbReference type="ChEBI" id="CHEBI:33019"/>
        <dbReference type="ChEBI" id="CHEBI:58045"/>
        <dbReference type="ChEBI" id="CHEBI:78442"/>
        <dbReference type="ChEBI" id="CHEBI:78528"/>
        <dbReference type="ChEBI" id="CHEBI:456215"/>
        <dbReference type="EC" id="6.1.1.5"/>
    </reaction>
</comment>
<evidence type="ECO:0000256" key="10">
    <source>
        <dbReference type="ARBA" id="ARBA00022840"/>
    </source>
</evidence>
<dbReference type="NCBIfam" id="TIGR00392">
    <property type="entry name" value="ileS"/>
    <property type="match status" value="1"/>
</dbReference>
<dbReference type="SUPFAM" id="SSF47323">
    <property type="entry name" value="Anticodon-binding domain of a subclass of class I aminoacyl-tRNA synthetases"/>
    <property type="match status" value="1"/>
</dbReference>
<dbReference type="CDD" id="cd07961">
    <property type="entry name" value="Anticodon_Ia_Ile_ABEc"/>
    <property type="match status" value="1"/>
</dbReference>
<dbReference type="SUPFAM" id="SSF52374">
    <property type="entry name" value="Nucleotidylyl transferase"/>
    <property type="match status" value="1"/>
</dbReference>
<reference evidence="17" key="1">
    <citation type="submission" date="2020-05" db="EMBL/GenBank/DDBJ databases">
        <authorList>
            <person name="Chiriac C."/>
            <person name="Salcher M."/>
            <person name="Ghai R."/>
            <person name="Kavagutti S V."/>
        </authorList>
    </citation>
    <scope>NUCLEOTIDE SEQUENCE</scope>
</reference>
<dbReference type="InterPro" id="IPR002300">
    <property type="entry name" value="aa-tRNA-synth_Ia"/>
</dbReference>
<dbReference type="SUPFAM" id="SSF50677">
    <property type="entry name" value="ValRS/IleRS/LeuRS editing domain"/>
    <property type="match status" value="1"/>
</dbReference>
<evidence type="ECO:0000256" key="5">
    <source>
        <dbReference type="ARBA" id="ARBA00022490"/>
    </source>
</evidence>
<evidence type="ECO:0000256" key="7">
    <source>
        <dbReference type="ARBA" id="ARBA00022723"/>
    </source>
</evidence>
<keyword evidence="10" id="KW-0067">ATP-binding</keyword>
<sequence length="1073" mass="120457">MVSTLSGAKMRKVGGTASSATVEIVPPEDFFLGGFFMAFRAISASVDLPAVEHEILKFWRDNEIFHKTVAARTGASAWTFYEGPPTANGMPGTHHIEARVFKDVFPRFQTMKGRLVTRKAGWDCHGLPVEIAVEKELGFNGKADIERYGVAAFNDKCRDSVQRHVSAFSDMTDRMGFWVDFDQAYWTMSPEYVESVWWSLKEIWKKGLLVQDHRVAPYCPRCGTGLSDHELAQGYETVTDPSVFVRFPVTSGELADLNASLLVWTTTPWTLVSNTAIAVHPDVEYVVVETTVDDFTEVLVVAQALIESVKGEKKIIKRLLGKDLEHTSYKRPFDYVEIPNAHYVVLAQYVTTEDGTGLVHQSPAFGADDLAVCRAYGLPVINPIAPDGTFLPEVPVVGGVFFKDADKPLVKELKAIGALYKHQQYEHSYPHCWRCHTALMYYAQPSWYIRTTSIKEALLRENSATDWHPETIKEGRYGDWLNNNIDWALSRNRYWGTPLPIWRCENKHEICVDSLKELGELSGENLSNLDPHRPFVDDITFECSQCQARMNRVPEVIDCWYDSGAMPFAQWGYPHKEGSVEKFKASYPADFICEAIDQTRGWFYTLMTIGTLVFDKSSYKTVLCLGHILDKDGRKMSKHVGNVLEPMALMDQHGADAVRWYMLAAGSPWAARRVGHDAINEVVRKTLLTYWNTVSFHALYAKASNFDLSNSPEIENRSMMDKWIISELNILITEVDEALSGFDSQIAGRALARFIDDLSNWYVRRSRRRFWDGDVAAMATLHECLVRLTQLLAPLVPFITEQVWQELVRPTDQRSAVSVHLTDFPIADVSAIDNELRDQVALTRRIVELGRASRAESGIKIRQPLGRALISASGWASLPQQMREQIADELNVLALEDIANADGDLVDISIKANFKSLGAKFGGTVQEISKAIALSDANTLVKKIRELGVVTVGEWEIHLEDLVITEVPKSGWMVSSHDGESVALDLELTPSLVLAGNAREVIRFVQERRKSDGLDISDRITISWNASQDIVDAIAEHSAHIQDEVLALSILRDEGLDFSESEFGLVVKLKKVN</sequence>
<dbReference type="Gene3D" id="1.10.730.10">
    <property type="entry name" value="Isoleucyl-tRNA Synthetase, Domain 1"/>
    <property type="match status" value="1"/>
</dbReference>
<dbReference type="EMBL" id="CAFBMZ010000041">
    <property type="protein sequence ID" value="CAB4926541.1"/>
    <property type="molecule type" value="Genomic_DNA"/>
</dbReference>
<dbReference type="GO" id="GO:0000049">
    <property type="term" value="F:tRNA binding"/>
    <property type="evidence" value="ECO:0007669"/>
    <property type="project" value="InterPro"/>
</dbReference>
<dbReference type="PANTHER" id="PTHR42780">
    <property type="entry name" value="SOLEUCYL-TRNA SYNTHETASE"/>
    <property type="match status" value="1"/>
</dbReference>
<dbReference type="GO" id="GO:0046872">
    <property type="term" value="F:metal ion binding"/>
    <property type="evidence" value="ECO:0007669"/>
    <property type="project" value="UniProtKB-KW"/>
</dbReference>
<evidence type="ECO:0000256" key="12">
    <source>
        <dbReference type="ARBA" id="ARBA00023146"/>
    </source>
</evidence>
<dbReference type="InterPro" id="IPR002301">
    <property type="entry name" value="Ile-tRNA-ligase"/>
</dbReference>
<dbReference type="Gene3D" id="3.40.50.620">
    <property type="entry name" value="HUPs"/>
    <property type="match status" value="2"/>
</dbReference>
<comment type="subcellular location">
    <subcellularLocation>
        <location evidence="2">Cytoplasm</location>
    </subcellularLocation>
</comment>
<evidence type="ECO:0000256" key="3">
    <source>
        <dbReference type="ARBA" id="ARBA00011245"/>
    </source>
</evidence>
<dbReference type="Pfam" id="PF19302">
    <property type="entry name" value="DUF5915"/>
    <property type="match status" value="1"/>
</dbReference>
<dbReference type="InterPro" id="IPR009008">
    <property type="entry name" value="Val/Leu/Ile-tRNA-synth_edit"/>
</dbReference>
<dbReference type="GO" id="GO:0002161">
    <property type="term" value="F:aminoacyl-tRNA deacylase activity"/>
    <property type="evidence" value="ECO:0007669"/>
    <property type="project" value="InterPro"/>
</dbReference>
<accession>A0A6J7I750</accession>
<dbReference type="Pfam" id="PF08264">
    <property type="entry name" value="Anticodon_1"/>
    <property type="match status" value="1"/>
</dbReference>
<proteinExistence type="inferred from homology"/>
<comment type="cofactor">
    <cofactor evidence="1">
        <name>Zn(2+)</name>
        <dbReference type="ChEBI" id="CHEBI:29105"/>
    </cofactor>
</comment>
<dbReference type="InterPro" id="IPR033709">
    <property type="entry name" value="Anticodon_Ile_ABEc"/>
</dbReference>
<gene>
    <name evidence="17" type="ORF">UFOPK3684_00717</name>
</gene>
<name>A0A6J7I750_9ZZZZ</name>
<dbReference type="FunFam" id="3.40.50.620:FF:000063">
    <property type="entry name" value="Isoleucine--tRNA ligase"/>
    <property type="match status" value="1"/>
</dbReference>
<dbReference type="AlphaFoldDB" id="A0A6J7I750"/>
<comment type="function">
    <text evidence="13">Catalyzes the attachment of isoleucine to tRNA(Ile). As IleRS can inadvertently accommodate and process structurally similar amino acids such as valine, to avoid such errors it has two additional distinct tRNA(Ile)-dependent editing activities. One activity is designated as 'pretransfer' editing and involves the hydrolysis of activated Val-AMP. The other activity is designated 'posttransfer' editing and involves deacylation of mischarged Val-tRNA(Ile).</text>
</comment>
<evidence type="ECO:0000259" key="15">
    <source>
        <dbReference type="Pfam" id="PF00133"/>
    </source>
</evidence>
<dbReference type="EC" id="6.1.1.5" evidence="4"/>
<dbReference type="PRINTS" id="PR00984">
    <property type="entry name" value="TRNASYNTHILE"/>
</dbReference>
<evidence type="ECO:0000256" key="4">
    <source>
        <dbReference type="ARBA" id="ARBA00013165"/>
    </source>
</evidence>